<protein>
    <recommendedName>
        <fullName evidence="4">SH3b domain-containing protein</fullName>
    </recommendedName>
</protein>
<dbReference type="OrthoDB" id="7906221at2"/>
<evidence type="ECO:0008006" key="4">
    <source>
        <dbReference type="Google" id="ProtNLM"/>
    </source>
</evidence>
<keyword evidence="3" id="KW-1185">Reference proteome</keyword>
<accession>A0A0B2BZP6</accession>
<evidence type="ECO:0000313" key="3">
    <source>
        <dbReference type="Proteomes" id="UP000030988"/>
    </source>
</evidence>
<keyword evidence="1" id="KW-0732">Signal</keyword>
<dbReference type="AlphaFoldDB" id="A0A0B2BZP6"/>
<dbReference type="PROSITE" id="PS51257">
    <property type="entry name" value="PROKAR_LIPOPROTEIN"/>
    <property type="match status" value="1"/>
</dbReference>
<evidence type="ECO:0000256" key="1">
    <source>
        <dbReference type="SAM" id="SignalP"/>
    </source>
</evidence>
<gene>
    <name evidence="2" type="ORF">PK98_02090</name>
</gene>
<organism evidence="2 3">
    <name type="scientific">Croceibacterium mercuriale</name>
    <dbReference type="NCBI Taxonomy" id="1572751"/>
    <lineage>
        <taxon>Bacteria</taxon>
        <taxon>Pseudomonadati</taxon>
        <taxon>Pseudomonadota</taxon>
        <taxon>Alphaproteobacteria</taxon>
        <taxon>Sphingomonadales</taxon>
        <taxon>Erythrobacteraceae</taxon>
        <taxon>Croceibacterium</taxon>
    </lineage>
</organism>
<comment type="caution">
    <text evidence="2">The sequence shown here is derived from an EMBL/GenBank/DDBJ whole genome shotgun (WGS) entry which is preliminary data.</text>
</comment>
<dbReference type="STRING" id="1572751.PK98_02090"/>
<dbReference type="RefSeq" id="WP_039093920.1">
    <property type="nucleotide sequence ID" value="NZ_JTDN01000001.1"/>
</dbReference>
<reference evidence="2 3" key="1">
    <citation type="submission" date="2014-11" db="EMBL/GenBank/DDBJ databases">
        <title>Draft genome sequence of Kirrobacter mercurialis.</title>
        <authorList>
            <person name="Coil D.A."/>
            <person name="Eisen J.A."/>
        </authorList>
    </citation>
    <scope>NUCLEOTIDE SEQUENCE [LARGE SCALE GENOMIC DNA]</scope>
    <source>
        <strain evidence="2 3">Coronado</strain>
    </source>
</reference>
<proteinExistence type="predicted"/>
<dbReference type="EMBL" id="JTDN01000001">
    <property type="protein sequence ID" value="KHL25502.1"/>
    <property type="molecule type" value="Genomic_DNA"/>
</dbReference>
<sequence>MSRYLAVALPLLLTACGASAQPVSGQYGPLLISVADGRISAVFVDAVGGSGPGGAPQFLCATLLDGQAAGDSAALRAWLPDDPERISGELHAGGETIVLRLDENPPGCAMASSLTGEGQRLLRTSAHPDWIGAGLVTAERAVLHPEPQATSGRRTPYLVAWNAVAIIAERGAWVQVEYVGGKQPVRGWLRRSDLAVAG</sequence>
<evidence type="ECO:0000313" key="2">
    <source>
        <dbReference type="EMBL" id="KHL25502.1"/>
    </source>
</evidence>
<feature type="chain" id="PRO_5002067858" description="SH3b domain-containing protein" evidence="1">
    <location>
        <begin position="21"/>
        <end position="198"/>
    </location>
</feature>
<name>A0A0B2BZP6_9SPHN</name>
<feature type="signal peptide" evidence="1">
    <location>
        <begin position="1"/>
        <end position="20"/>
    </location>
</feature>
<dbReference type="Proteomes" id="UP000030988">
    <property type="component" value="Unassembled WGS sequence"/>
</dbReference>